<dbReference type="PANTHER" id="PTHR24408">
    <property type="entry name" value="ZINC FINGER PROTEIN"/>
    <property type="match status" value="1"/>
</dbReference>
<name>A0A7R8D4Y6_LEPSM</name>
<dbReference type="Pfam" id="PF06784">
    <property type="entry name" value="UPF0240"/>
    <property type="match status" value="1"/>
</dbReference>
<evidence type="ECO:0000256" key="1">
    <source>
        <dbReference type="ARBA" id="ARBA00022723"/>
    </source>
</evidence>
<dbReference type="GO" id="GO:0005634">
    <property type="term" value="C:nucleus"/>
    <property type="evidence" value="ECO:0007669"/>
    <property type="project" value="TreeGrafter"/>
</dbReference>
<proteinExistence type="predicted"/>
<dbReference type="InterPro" id="IPR009622">
    <property type="entry name" value="NDUFAF4"/>
</dbReference>
<dbReference type="InterPro" id="IPR029044">
    <property type="entry name" value="Nucleotide-diphossugar_trans"/>
</dbReference>
<protein>
    <submittedName>
        <fullName evidence="7">(salmon louse) hypothetical protein</fullName>
    </submittedName>
</protein>
<dbReference type="GO" id="GO:0032981">
    <property type="term" value="P:mitochondrial respiratory chain complex I assembly"/>
    <property type="evidence" value="ECO:0007669"/>
    <property type="project" value="InterPro"/>
</dbReference>
<feature type="domain" description="C2H2-type" evidence="6">
    <location>
        <begin position="505"/>
        <end position="532"/>
    </location>
</feature>
<dbReference type="EMBL" id="HG994587">
    <property type="protein sequence ID" value="CAF3029834.1"/>
    <property type="molecule type" value="Genomic_DNA"/>
</dbReference>
<sequence>MTHLLFKELNAFTYAPDLPFVSVICILAAYFNGSPDLIRFNSNLPPWLRSESLNTGTFLKQLLGTNFKWCMFVSLHPFFGVPIISPYHAADLTKLQILKTRGGIALDQDLFVIQSLKPFLEEEFTIGWAPHEFIGSQILIADKDSRFLKAWILSYKNYRPDSWYFNAGEFPTKEILLKNPNLVHRVYHRFGVSNLSHKLYEEYWPHWKNYYSIHLLWGHRSYLAKGTYNNTFGEMARSVWIRRTIPRKKMSESATELLVKCCSCESIFSDLNELYKHVREDCDLETALNNNKDMIMMNTFVLIRVKKPFECEICSKGFSQRSNYRRHMKTHKVLPFPVTKVPIVPLVLNSPESQSEDYIENNINVVLVNGSHLVTHSNLKHYKCIHNPCEHTFERLKDYLNHLSSEHKEVDNNVNIKEGTNFKCSQCKAKFKTRKGFQNHLQTTSHELKCQICEKGFNSEINLRRHLREHRSPSTKYPCNVCGNVFRSLFYLKSHLLIHTGELPFHCDLCPAKFNRRDKLKRHELIHLDKRIICFITSMKMIYPAMNHTNEGKLKCPECDQTFSMAKSYQSHVQKTHGMIKCAMMIDFVQESEDPSELIIYVPVDEKSGDVLSVKDINLLISDNTAQDSIIEPFNIVSEPIPQAKFPEKIDNIFSYEDSNRVKISTSLEVKGHIWTRNVQRFNIESRTHKLLDKKKPTPAPKYSVDTQYLKDLRKSEPHISKELGSIDFELSQRLKEVYVTSKDPHPDAYTLDRHVKEQNPNRPLPARVPHNFHPSKPTKNAPKEIQDGRLTLREISDLLMDYKSHSSIQELKEKYNTDRDIRNLVHYYKIFEKYSKQDEVPKEPQDPLLPGPDWETKKDP</sequence>
<dbReference type="Proteomes" id="UP000675881">
    <property type="component" value="Chromosome 8"/>
</dbReference>
<feature type="region of interest" description="Disordered" evidence="5">
    <location>
        <begin position="761"/>
        <end position="784"/>
    </location>
</feature>
<feature type="region of interest" description="Disordered" evidence="5">
    <location>
        <begin position="836"/>
        <end position="861"/>
    </location>
</feature>
<evidence type="ECO:0000313" key="8">
    <source>
        <dbReference type="Proteomes" id="UP000675881"/>
    </source>
</evidence>
<accession>A0A7R8D4Y6</accession>
<dbReference type="GO" id="GO:0008270">
    <property type="term" value="F:zinc ion binding"/>
    <property type="evidence" value="ECO:0007669"/>
    <property type="project" value="UniProtKB-KW"/>
</dbReference>
<dbReference type="AlphaFoldDB" id="A0A7R8D4Y6"/>
<feature type="domain" description="C2H2-type" evidence="6">
    <location>
        <begin position="422"/>
        <end position="446"/>
    </location>
</feature>
<dbReference type="PANTHER" id="PTHR24408:SF58">
    <property type="entry name" value="TRANSCRIPTION FACTOR (TFIIIA), PUTATIVE (AFU_ORTHOLOGUE AFUA_1G05150)-RELATED"/>
    <property type="match status" value="1"/>
</dbReference>
<keyword evidence="3" id="KW-0863">Zinc-finger</keyword>
<dbReference type="InterPro" id="IPR013087">
    <property type="entry name" value="Znf_C2H2_type"/>
</dbReference>
<evidence type="ECO:0000256" key="5">
    <source>
        <dbReference type="SAM" id="MobiDB-lite"/>
    </source>
</evidence>
<dbReference type="SUPFAM" id="SSF53448">
    <property type="entry name" value="Nucleotide-diphospho-sugar transferases"/>
    <property type="match status" value="1"/>
</dbReference>
<dbReference type="GO" id="GO:1990837">
    <property type="term" value="F:sequence-specific double-stranded DNA binding"/>
    <property type="evidence" value="ECO:0007669"/>
    <property type="project" value="UniProtKB-ARBA"/>
</dbReference>
<dbReference type="InterPro" id="IPR036236">
    <property type="entry name" value="Znf_C2H2_sf"/>
</dbReference>
<dbReference type="Gene3D" id="3.30.160.60">
    <property type="entry name" value="Classic Zinc Finger"/>
    <property type="match status" value="4"/>
</dbReference>
<dbReference type="OrthoDB" id="10064525at2759"/>
<evidence type="ECO:0000256" key="2">
    <source>
        <dbReference type="ARBA" id="ARBA00022737"/>
    </source>
</evidence>
<evidence type="ECO:0000259" key="6">
    <source>
        <dbReference type="PROSITE" id="PS50157"/>
    </source>
</evidence>
<keyword evidence="4" id="KW-0862">Zinc</keyword>
<evidence type="ECO:0000256" key="3">
    <source>
        <dbReference type="ARBA" id="ARBA00022771"/>
    </source>
</evidence>
<feature type="compositionally biased region" description="Basic and acidic residues" evidence="5">
    <location>
        <begin position="836"/>
        <end position="846"/>
    </location>
</feature>
<dbReference type="SUPFAM" id="SSF57667">
    <property type="entry name" value="beta-beta-alpha zinc fingers"/>
    <property type="match status" value="3"/>
</dbReference>
<dbReference type="PROSITE" id="PS00028">
    <property type="entry name" value="ZINC_FINGER_C2H2_1"/>
    <property type="match status" value="5"/>
</dbReference>
<dbReference type="Pfam" id="PF00096">
    <property type="entry name" value="zf-C2H2"/>
    <property type="match status" value="3"/>
</dbReference>
<evidence type="ECO:0000313" key="7">
    <source>
        <dbReference type="EMBL" id="CAF3029834.1"/>
    </source>
</evidence>
<feature type="domain" description="C2H2-type" evidence="6">
    <location>
        <begin position="448"/>
        <end position="475"/>
    </location>
</feature>
<dbReference type="SMART" id="SM00355">
    <property type="entry name" value="ZnF_C2H2"/>
    <property type="match status" value="8"/>
</dbReference>
<keyword evidence="8" id="KW-1185">Reference proteome</keyword>
<keyword evidence="2" id="KW-0677">Repeat</keyword>
<organism evidence="7 8">
    <name type="scientific">Lepeophtheirus salmonis</name>
    <name type="common">Salmon louse</name>
    <name type="synonym">Caligus salmonis</name>
    <dbReference type="NCBI Taxonomy" id="72036"/>
    <lineage>
        <taxon>Eukaryota</taxon>
        <taxon>Metazoa</taxon>
        <taxon>Ecdysozoa</taxon>
        <taxon>Arthropoda</taxon>
        <taxon>Crustacea</taxon>
        <taxon>Multicrustacea</taxon>
        <taxon>Hexanauplia</taxon>
        <taxon>Copepoda</taxon>
        <taxon>Siphonostomatoida</taxon>
        <taxon>Caligidae</taxon>
        <taxon>Lepeophtheirus</taxon>
    </lineage>
</organism>
<gene>
    <name evidence="7" type="ORF">LSAA_13575</name>
</gene>
<feature type="domain" description="C2H2-type" evidence="6">
    <location>
        <begin position="309"/>
        <end position="331"/>
    </location>
</feature>
<evidence type="ECO:0000256" key="4">
    <source>
        <dbReference type="ARBA" id="ARBA00022833"/>
    </source>
</evidence>
<dbReference type="FunFam" id="3.30.160.60:FF:000303">
    <property type="entry name" value="Zinc finger protein 41"/>
    <property type="match status" value="1"/>
</dbReference>
<dbReference type="PROSITE" id="PS50157">
    <property type="entry name" value="ZINC_FINGER_C2H2_2"/>
    <property type="match status" value="6"/>
</dbReference>
<feature type="domain" description="C2H2-type" evidence="6">
    <location>
        <begin position="477"/>
        <end position="504"/>
    </location>
</feature>
<feature type="domain" description="C2H2-type" evidence="6">
    <location>
        <begin position="554"/>
        <end position="577"/>
    </location>
</feature>
<dbReference type="Gene3D" id="3.90.550.20">
    <property type="match status" value="1"/>
</dbReference>
<dbReference type="GO" id="GO:0000981">
    <property type="term" value="F:DNA-binding transcription factor activity, RNA polymerase II-specific"/>
    <property type="evidence" value="ECO:0007669"/>
    <property type="project" value="TreeGrafter"/>
</dbReference>
<dbReference type="GO" id="GO:0005739">
    <property type="term" value="C:mitochondrion"/>
    <property type="evidence" value="ECO:0007669"/>
    <property type="project" value="GOC"/>
</dbReference>
<dbReference type="Pfam" id="PF13912">
    <property type="entry name" value="zf-C2H2_6"/>
    <property type="match status" value="1"/>
</dbReference>
<reference evidence="7" key="1">
    <citation type="submission" date="2021-02" db="EMBL/GenBank/DDBJ databases">
        <authorList>
            <person name="Bekaert M."/>
        </authorList>
    </citation>
    <scope>NUCLEOTIDE SEQUENCE</scope>
    <source>
        <strain evidence="7">IoA-00</strain>
    </source>
</reference>
<keyword evidence="1" id="KW-0479">Metal-binding</keyword>